<dbReference type="InterPro" id="IPR036390">
    <property type="entry name" value="WH_DNA-bd_sf"/>
</dbReference>
<evidence type="ECO:0000256" key="2">
    <source>
        <dbReference type="ARBA" id="ARBA00023125"/>
    </source>
</evidence>
<evidence type="ECO:0000313" key="5">
    <source>
        <dbReference type="EMBL" id="MQS45217.1"/>
    </source>
</evidence>
<dbReference type="OrthoDB" id="362473at2"/>
<keyword evidence="1" id="KW-0805">Transcription regulation</keyword>
<evidence type="ECO:0000313" key="7">
    <source>
        <dbReference type="Proteomes" id="UP000380386"/>
    </source>
</evidence>
<keyword evidence="3" id="KW-0804">Transcription</keyword>
<comment type="caution">
    <text evidence="6">The sequence shown here is derived from an EMBL/GenBank/DDBJ whole genome shotgun (WGS) entry which is preliminary data.</text>
</comment>
<dbReference type="PROSITE" id="PS50949">
    <property type="entry name" value="HTH_GNTR"/>
    <property type="match status" value="1"/>
</dbReference>
<dbReference type="RefSeq" id="WP_125705732.1">
    <property type="nucleotide sequence ID" value="NZ_JBHTOO010000026.1"/>
</dbReference>
<evidence type="ECO:0000313" key="8">
    <source>
        <dbReference type="Proteomes" id="UP000436655"/>
    </source>
</evidence>
<evidence type="ECO:0000256" key="1">
    <source>
        <dbReference type="ARBA" id="ARBA00023015"/>
    </source>
</evidence>
<dbReference type="SMART" id="SM00345">
    <property type="entry name" value="HTH_GNTR"/>
    <property type="match status" value="1"/>
</dbReference>
<keyword evidence="2" id="KW-0238">DNA-binding</keyword>
<dbReference type="CDD" id="cd07377">
    <property type="entry name" value="WHTH_GntR"/>
    <property type="match status" value="1"/>
</dbReference>
<protein>
    <submittedName>
        <fullName evidence="6">GntR family transcriptional regulator</fullName>
    </submittedName>
</protein>
<dbReference type="GO" id="GO:0003700">
    <property type="term" value="F:DNA-binding transcription factor activity"/>
    <property type="evidence" value="ECO:0007669"/>
    <property type="project" value="InterPro"/>
</dbReference>
<evidence type="ECO:0000313" key="6">
    <source>
        <dbReference type="EMBL" id="MQS52691.1"/>
    </source>
</evidence>
<keyword evidence="8" id="KW-1185">Reference proteome</keyword>
<feature type="domain" description="HTH gntR-type" evidence="4">
    <location>
        <begin position="7"/>
        <end position="75"/>
    </location>
</feature>
<evidence type="ECO:0000256" key="3">
    <source>
        <dbReference type="ARBA" id="ARBA00023163"/>
    </source>
</evidence>
<evidence type="ECO:0000259" key="4">
    <source>
        <dbReference type="PROSITE" id="PS50949"/>
    </source>
</evidence>
<dbReference type="EMBL" id="VDFN01000005">
    <property type="protein sequence ID" value="MQS45217.1"/>
    <property type="molecule type" value="Genomic_DNA"/>
</dbReference>
<dbReference type="Proteomes" id="UP000436655">
    <property type="component" value="Unassembled WGS sequence"/>
</dbReference>
<dbReference type="Pfam" id="PF00392">
    <property type="entry name" value="GntR"/>
    <property type="match status" value="1"/>
</dbReference>
<dbReference type="PANTHER" id="PTHR38445:SF6">
    <property type="entry name" value="GNTR-FAMILY TRANSCRIPTIONAL REGULATOR"/>
    <property type="match status" value="1"/>
</dbReference>
<dbReference type="InterPro" id="IPR036388">
    <property type="entry name" value="WH-like_DNA-bd_sf"/>
</dbReference>
<dbReference type="EMBL" id="VDFM01000007">
    <property type="protein sequence ID" value="MQS52691.1"/>
    <property type="molecule type" value="Genomic_DNA"/>
</dbReference>
<dbReference type="SUPFAM" id="SSF46785">
    <property type="entry name" value="Winged helix' DNA-binding domain"/>
    <property type="match status" value="1"/>
</dbReference>
<reference evidence="7 8" key="1">
    <citation type="journal article" date="2019" name="Syst. Appl. Microbiol.">
        <title>Polyphasic characterization of two novel Lactobacillus spp. isolated from blown salami packages: Description of Lactobacillus halodurans sp. nov. and Lactobacillus salsicarnum sp. nov.</title>
        <authorList>
            <person name="Schuster J.A."/>
            <person name="Klingl A."/>
            <person name="Vogel R.F."/>
            <person name="Ehrmann M.A."/>
        </authorList>
    </citation>
    <scope>NUCLEOTIDE SEQUENCE [LARGE SCALE GENOMIC DNA]</scope>
    <source>
        <strain evidence="5 8">TMW 1.2098</strain>
        <strain evidence="6 7">TMW 1.2118</strain>
    </source>
</reference>
<dbReference type="InterPro" id="IPR000524">
    <property type="entry name" value="Tscrpt_reg_HTH_GntR"/>
</dbReference>
<dbReference type="AlphaFoldDB" id="A0A5P0ZHZ1"/>
<organism evidence="6 7">
    <name type="scientific">Companilactobacillus mishanensis</name>
    <dbReference type="NCBI Taxonomy" id="2486008"/>
    <lineage>
        <taxon>Bacteria</taxon>
        <taxon>Bacillati</taxon>
        <taxon>Bacillota</taxon>
        <taxon>Bacilli</taxon>
        <taxon>Lactobacillales</taxon>
        <taxon>Lactobacillaceae</taxon>
        <taxon>Companilactobacillus</taxon>
    </lineage>
</organism>
<dbReference type="Gene3D" id="1.10.10.10">
    <property type="entry name" value="Winged helix-like DNA-binding domain superfamily/Winged helix DNA-binding domain"/>
    <property type="match status" value="1"/>
</dbReference>
<name>A0A5P0ZHZ1_9LACO</name>
<reference evidence="5" key="2">
    <citation type="submission" date="2019-05" db="EMBL/GenBank/DDBJ databases">
        <authorList>
            <person name="Schuster J.A."/>
            <person name="Ehrmann M.A."/>
        </authorList>
    </citation>
    <scope>NUCLEOTIDE SEQUENCE</scope>
    <source>
        <strain evidence="5">TMW 1.2098</strain>
    </source>
</reference>
<proteinExistence type="predicted"/>
<dbReference type="PANTHER" id="PTHR38445">
    <property type="entry name" value="HTH-TYPE TRANSCRIPTIONAL REPRESSOR YTRA"/>
    <property type="match status" value="1"/>
</dbReference>
<sequence length="124" mass="14473">MEFDDKIPIYYQIKNYLYHQIVTGELDPGEKLPAVRQLAVDVTANVNTVQRALTEMINEQIIEPQRGKGNFVTIDVDKIKQLKDKLVKEQLTIAYQELHDLQLSDNEILEELRKFMKNRGVENE</sequence>
<dbReference type="Proteomes" id="UP000380386">
    <property type="component" value="Unassembled WGS sequence"/>
</dbReference>
<accession>A0A5P0ZHZ1</accession>
<dbReference type="GO" id="GO:0003677">
    <property type="term" value="F:DNA binding"/>
    <property type="evidence" value="ECO:0007669"/>
    <property type="project" value="UniProtKB-KW"/>
</dbReference>
<gene>
    <name evidence="6" type="ORF">FHL02_06615</name>
    <name evidence="5" type="ORF">FHL03_06950</name>
</gene>